<evidence type="ECO:0000313" key="2">
    <source>
        <dbReference type="EMBL" id="GBP47616.1"/>
    </source>
</evidence>
<dbReference type="EMBL" id="BGZK01000505">
    <property type="protein sequence ID" value="GBP47616.1"/>
    <property type="molecule type" value="Genomic_DNA"/>
</dbReference>
<sequence>MEGEVGRLGIMWPPPFPGDLFLSPAKLHETVLRFPKRKVPGTDGISTAVLRQLPKRAMVAMNNVFNGMLKTGHFPEAWKKGKVITIPKPGKNPRNPGNHRPITL</sequence>
<dbReference type="GO" id="GO:0003964">
    <property type="term" value="F:RNA-directed DNA polymerase activity"/>
    <property type="evidence" value="ECO:0007669"/>
    <property type="project" value="UniProtKB-KW"/>
</dbReference>
<comment type="caution">
    <text evidence="2">The sequence shown here is derived from an EMBL/GenBank/DDBJ whole genome shotgun (WGS) entry which is preliminary data.</text>
</comment>
<dbReference type="AlphaFoldDB" id="A0A4C1W8A8"/>
<evidence type="ECO:0000313" key="3">
    <source>
        <dbReference type="Proteomes" id="UP000299102"/>
    </source>
</evidence>
<keyword evidence="2" id="KW-0548">Nucleotidyltransferase</keyword>
<dbReference type="OrthoDB" id="412981at2759"/>
<proteinExistence type="predicted"/>
<name>A0A4C1W8A8_EUMVA</name>
<keyword evidence="2" id="KW-0695">RNA-directed DNA polymerase</keyword>
<evidence type="ECO:0000256" key="1">
    <source>
        <dbReference type="SAM" id="MobiDB-lite"/>
    </source>
</evidence>
<dbReference type="PANTHER" id="PTHR19446">
    <property type="entry name" value="REVERSE TRANSCRIPTASES"/>
    <property type="match status" value="1"/>
</dbReference>
<dbReference type="Proteomes" id="UP000299102">
    <property type="component" value="Unassembled WGS sequence"/>
</dbReference>
<keyword evidence="3" id="KW-1185">Reference proteome</keyword>
<keyword evidence="2" id="KW-0808">Transferase</keyword>
<dbReference type="STRING" id="151549.A0A4C1W8A8"/>
<feature type="compositionally biased region" description="Low complexity" evidence="1">
    <location>
        <begin position="87"/>
        <end position="104"/>
    </location>
</feature>
<reference evidence="2 3" key="1">
    <citation type="journal article" date="2019" name="Commun. Biol.">
        <title>The bagworm genome reveals a unique fibroin gene that provides high tensile strength.</title>
        <authorList>
            <person name="Kono N."/>
            <person name="Nakamura H."/>
            <person name="Ohtoshi R."/>
            <person name="Tomita M."/>
            <person name="Numata K."/>
            <person name="Arakawa K."/>
        </authorList>
    </citation>
    <scope>NUCLEOTIDE SEQUENCE [LARGE SCALE GENOMIC DNA]</scope>
</reference>
<protein>
    <submittedName>
        <fullName evidence="2">Probable RNA-directed DNA polymerase from transposon X-element</fullName>
    </submittedName>
</protein>
<organism evidence="2 3">
    <name type="scientific">Eumeta variegata</name>
    <name type="common">Bagworm moth</name>
    <name type="synonym">Eumeta japonica</name>
    <dbReference type="NCBI Taxonomy" id="151549"/>
    <lineage>
        <taxon>Eukaryota</taxon>
        <taxon>Metazoa</taxon>
        <taxon>Ecdysozoa</taxon>
        <taxon>Arthropoda</taxon>
        <taxon>Hexapoda</taxon>
        <taxon>Insecta</taxon>
        <taxon>Pterygota</taxon>
        <taxon>Neoptera</taxon>
        <taxon>Endopterygota</taxon>
        <taxon>Lepidoptera</taxon>
        <taxon>Glossata</taxon>
        <taxon>Ditrysia</taxon>
        <taxon>Tineoidea</taxon>
        <taxon>Psychidae</taxon>
        <taxon>Oiketicinae</taxon>
        <taxon>Eumeta</taxon>
    </lineage>
</organism>
<accession>A0A4C1W8A8</accession>
<feature type="region of interest" description="Disordered" evidence="1">
    <location>
        <begin position="84"/>
        <end position="104"/>
    </location>
</feature>
<gene>
    <name evidence="2" type="ORF">EVAR_30330_1</name>
</gene>